<proteinExistence type="inferred from homology"/>
<dbReference type="SUPFAM" id="SSF48264">
    <property type="entry name" value="Cytochrome P450"/>
    <property type="match status" value="1"/>
</dbReference>
<dbReference type="GO" id="GO:0004497">
    <property type="term" value="F:monooxygenase activity"/>
    <property type="evidence" value="ECO:0007669"/>
    <property type="project" value="UniProtKB-KW"/>
</dbReference>
<dbReference type="EMBL" id="GEBQ01023766">
    <property type="protein sequence ID" value="JAT16211.1"/>
    <property type="molecule type" value="Transcribed_RNA"/>
</dbReference>
<dbReference type="GO" id="GO:0005789">
    <property type="term" value="C:endoplasmic reticulum membrane"/>
    <property type="evidence" value="ECO:0007669"/>
    <property type="project" value="UniProtKB-SubCell"/>
</dbReference>
<protein>
    <recommendedName>
        <fullName evidence="16">Cytochrome P450</fullName>
    </recommendedName>
</protein>
<evidence type="ECO:0000256" key="11">
    <source>
        <dbReference type="ARBA" id="ARBA00023033"/>
    </source>
</evidence>
<sequence>MGFFIDSGIVEFLLASLLIFWVTYLYFVKDYGYWEDKNVAYVPPKFPFGSTKKKVLAECFKGLCFDDIYKQFEDERLVGFIHVRSPAVLIRDPELAKLVLQKDFHHFVDHYSFDANPKDYLMRHLYSLKGQEWKIMRMKLSPAYTAVKVKMMFSFVKECSYLLKEAVGKCTEDNHTLDVKDILSRFTADVIATCAFGIEINSLSNRESEFYQCGLKSMKRDYLKVFKLFIFIAFPIFQKYHFFNMMERSVVEFFTGIIRSTVEYREKNNIFRLDFLDLLIKLRQNQSILEEGESPGDQSDSSRAGKREGYV</sequence>
<dbReference type="InterPro" id="IPR002402">
    <property type="entry name" value="Cyt_P450_E_grp-II"/>
</dbReference>
<feature type="region of interest" description="Disordered" evidence="13">
    <location>
        <begin position="291"/>
        <end position="311"/>
    </location>
</feature>
<dbReference type="Pfam" id="PF00067">
    <property type="entry name" value="p450"/>
    <property type="match status" value="1"/>
</dbReference>
<dbReference type="GO" id="GO:0016705">
    <property type="term" value="F:oxidoreductase activity, acting on paired donors, with incorporation or reduction of molecular oxygen"/>
    <property type="evidence" value="ECO:0007669"/>
    <property type="project" value="InterPro"/>
</dbReference>
<evidence type="ECO:0000256" key="1">
    <source>
        <dbReference type="ARBA" id="ARBA00001971"/>
    </source>
</evidence>
<dbReference type="GO" id="GO:0020037">
    <property type="term" value="F:heme binding"/>
    <property type="evidence" value="ECO:0007669"/>
    <property type="project" value="InterPro"/>
</dbReference>
<keyword evidence="6" id="KW-0479">Metal-binding</keyword>
<gene>
    <name evidence="15" type="ORF">g.28739</name>
</gene>
<evidence type="ECO:0000256" key="10">
    <source>
        <dbReference type="ARBA" id="ARBA00023004"/>
    </source>
</evidence>
<dbReference type="PANTHER" id="PTHR24292">
    <property type="entry name" value="CYTOCHROME P450"/>
    <property type="match status" value="1"/>
</dbReference>
<comment type="cofactor">
    <cofactor evidence="1">
        <name>heme</name>
        <dbReference type="ChEBI" id="CHEBI:30413"/>
    </cofactor>
</comment>
<keyword evidence="12 14" id="KW-0472">Membrane</keyword>
<evidence type="ECO:0008006" key="16">
    <source>
        <dbReference type="Google" id="ProtNLM"/>
    </source>
</evidence>
<keyword evidence="7" id="KW-0256">Endoplasmic reticulum</keyword>
<dbReference type="Gene3D" id="1.10.630.10">
    <property type="entry name" value="Cytochrome P450"/>
    <property type="match status" value="1"/>
</dbReference>
<evidence type="ECO:0000256" key="3">
    <source>
        <dbReference type="ARBA" id="ARBA00004406"/>
    </source>
</evidence>
<comment type="similarity">
    <text evidence="4">Belongs to the cytochrome P450 family.</text>
</comment>
<keyword evidence="14" id="KW-0812">Transmembrane</keyword>
<keyword evidence="14" id="KW-1133">Transmembrane helix</keyword>
<evidence type="ECO:0000256" key="7">
    <source>
        <dbReference type="ARBA" id="ARBA00022824"/>
    </source>
</evidence>
<feature type="transmembrane region" description="Helical" evidence="14">
    <location>
        <begin position="12"/>
        <end position="28"/>
    </location>
</feature>
<dbReference type="InterPro" id="IPR001128">
    <property type="entry name" value="Cyt_P450"/>
</dbReference>
<dbReference type="PANTHER" id="PTHR24292:SF54">
    <property type="entry name" value="CYP9F3-RELATED"/>
    <property type="match status" value="1"/>
</dbReference>
<dbReference type="AlphaFoldDB" id="A0A1B6KXT5"/>
<keyword evidence="9" id="KW-0560">Oxidoreductase</keyword>
<reference evidence="15" key="1">
    <citation type="submission" date="2015-11" db="EMBL/GenBank/DDBJ databases">
        <title>De novo transcriptome assembly of four potential Pierce s Disease insect vectors from Arizona vineyards.</title>
        <authorList>
            <person name="Tassone E.E."/>
        </authorList>
    </citation>
    <scope>NUCLEOTIDE SEQUENCE</scope>
</reference>
<keyword evidence="5" id="KW-0349">Heme</keyword>
<evidence type="ECO:0000256" key="4">
    <source>
        <dbReference type="ARBA" id="ARBA00010617"/>
    </source>
</evidence>
<evidence type="ECO:0000313" key="15">
    <source>
        <dbReference type="EMBL" id="JAT16211.1"/>
    </source>
</evidence>
<keyword evidence="8" id="KW-0492">Microsome</keyword>
<evidence type="ECO:0000256" key="14">
    <source>
        <dbReference type="SAM" id="Phobius"/>
    </source>
</evidence>
<evidence type="ECO:0000256" key="12">
    <source>
        <dbReference type="ARBA" id="ARBA00023136"/>
    </source>
</evidence>
<evidence type="ECO:0000256" key="8">
    <source>
        <dbReference type="ARBA" id="ARBA00022848"/>
    </source>
</evidence>
<evidence type="ECO:0000256" key="5">
    <source>
        <dbReference type="ARBA" id="ARBA00022617"/>
    </source>
</evidence>
<organism evidence="15">
    <name type="scientific">Graphocephala atropunctata</name>
    <dbReference type="NCBI Taxonomy" id="36148"/>
    <lineage>
        <taxon>Eukaryota</taxon>
        <taxon>Metazoa</taxon>
        <taxon>Ecdysozoa</taxon>
        <taxon>Arthropoda</taxon>
        <taxon>Hexapoda</taxon>
        <taxon>Insecta</taxon>
        <taxon>Pterygota</taxon>
        <taxon>Neoptera</taxon>
        <taxon>Paraneoptera</taxon>
        <taxon>Hemiptera</taxon>
        <taxon>Auchenorrhyncha</taxon>
        <taxon>Membracoidea</taxon>
        <taxon>Cicadellidae</taxon>
        <taxon>Cicadellinae</taxon>
        <taxon>Cicadellini</taxon>
        <taxon>Graphocephala</taxon>
    </lineage>
</organism>
<dbReference type="GO" id="GO:0005506">
    <property type="term" value="F:iron ion binding"/>
    <property type="evidence" value="ECO:0007669"/>
    <property type="project" value="InterPro"/>
</dbReference>
<feature type="transmembrane region" description="Helical" evidence="14">
    <location>
        <begin position="225"/>
        <end position="243"/>
    </location>
</feature>
<name>A0A1B6KXT5_9HEMI</name>
<evidence type="ECO:0000256" key="13">
    <source>
        <dbReference type="SAM" id="MobiDB-lite"/>
    </source>
</evidence>
<evidence type="ECO:0000256" key="2">
    <source>
        <dbReference type="ARBA" id="ARBA00004174"/>
    </source>
</evidence>
<keyword evidence="10" id="KW-0408">Iron</keyword>
<evidence type="ECO:0000256" key="6">
    <source>
        <dbReference type="ARBA" id="ARBA00022723"/>
    </source>
</evidence>
<dbReference type="InterPro" id="IPR036396">
    <property type="entry name" value="Cyt_P450_sf"/>
</dbReference>
<evidence type="ECO:0000256" key="9">
    <source>
        <dbReference type="ARBA" id="ARBA00023002"/>
    </source>
</evidence>
<comment type="subcellular location">
    <subcellularLocation>
        <location evidence="3">Endoplasmic reticulum membrane</location>
        <topology evidence="3">Peripheral membrane protein</topology>
    </subcellularLocation>
    <subcellularLocation>
        <location evidence="2">Microsome membrane</location>
        <topology evidence="2">Peripheral membrane protein</topology>
    </subcellularLocation>
</comment>
<accession>A0A1B6KXT5</accession>
<dbReference type="PRINTS" id="PR00464">
    <property type="entry name" value="EP450II"/>
</dbReference>
<keyword evidence="11" id="KW-0503">Monooxygenase</keyword>
<dbReference type="InterPro" id="IPR050476">
    <property type="entry name" value="Insect_CytP450_Detox"/>
</dbReference>